<name>A0A1M6XP71_9BRAD</name>
<gene>
    <name evidence="1" type="ORF">SAMN05444171_2834</name>
</gene>
<accession>A0A1M6XP71</accession>
<evidence type="ECO:0000313" key="1">
    <source>
        <dbReference type="EMBL" id="SED00721.1"/>
    </source>
</evidence>
<proteinExistence type="predicted"/>
<protein>
    <submittedName>
        <fullName evidence="1">Uncharacterized protein</fullName>
    </submittedName>
</protein>
<organism evidence="1 2">
    <name type="scientific">Bradyrhizobium lablabi</name>
    <dbReference type="NCBI Taxonomy" id="722472"/>
    <lineage>
        <taxon>Bacteria</taxon>
        <taxon>Pseudomonadati</taxon>
        <taxon>Pseudomonadota</taxon>
        <taxon>Alphaproteobacteria</taxon>
        <taxon>Hyphomicrobiales</taxon>
        <taxon>Nitrobacteraceae</taxon>
        <taxon>Bradyrhizobium</taxon>
    </lineage>
</organism>
<sequence>MNEKPGLEPGFFCSTSCWRLTVLPSNTVIARLTSTNRPSEHTEPVG</sequence>
<dbReference type="EMBL" id="FNTI01000001">
    <property type="protein sequence ID" value="SED00721.1"/>
    <property type="molecule type" value="Genomic_DNA"/>
</dbReference>
<evidence type="ECO:0000313" key="2">
    <source>
        <dbReference type="Proteomes" id="UP000183208"/>
    </source>
</evidence>
<dbReference type="Proteomes" id="UP000183208">
    <property type="component" value="Unassembled WGS sequence"/>
</dbReference>
<dbReference type="AlphaFoldDB" id="A0A1M6XP71"/>
<reference evidence="1 2" key="1">
    <citation type="submission" date="2016-10" db="EMBL/GenBank/DDBJ databases">
        <authorList>
            <person name="de Groot N.N."/>
        </authorList>
    </citation>
    <scope>NUCLEOTIDE SEQUENCE [LARGE SCALE GENOMIC DNA]</scope>
    <source>
        <strain evidence="1 2">GAS522</strain>
    </source>
</reference>